<reference evidence="2" key="2">
    <citation type="submission" date="2014-06" db="EMBL/GenBank/DDBJ databases">
        <title>Draft genome sequence of Clostridium spiroforme (DSM 1552).</title>
        <authorList>
            <person name="Sudarsanam P."/>
            <person name="Ley R."/>
            <person name="Guruge J."/>
            <person name="Turnbaugh P.J."/>
            <person name="Mahowald M."/>
            <person name="Liep D."/>
            <person name="Gordon J."/>
        </authorList>
    </citation>
    <scope>NUCLEOTIDE SEQUENCE</scope>
    <source>
        <strain evidence="2">DSM 1552</strain>
    </source>
</reference>
<reference evidence="2" key="1">
    <citation type="submission" date="2008-02" db="EMBL/GenBank/DDBJ databases">
        <authorList>
            <person name="Fulton L."/>
            <person name="Clifton S."/>
            <person name="Fulton B."/>
            <person name="Xu J."/>
            <person name="Minx P."/>
            <person name="Pepin K.H."/>
            <person name="Johnson M."/>
            <person name="Thiruvilangam P."/>
            <person name="Bhonagiri V."/>
            <person name="Nash W.E."/>
            <person name="Mardis E.R."/>
            <person name="Wilson R.K."/>
        </authorList>
    </citation>
    <scope>NUCLEOTIDE SEQUENCE [LARGE SCALE GENOMIC DNA]</scope>
    <source>
        <strain evidence="2">DSM 1552</strain>
    </source>
</reference>
<gene>
    <name evidence="2" type="ORF">CLOSPI_00373</name>
</gene>
<dbReference type="AlphaFoldDB" id="B1BZJ6"/>
<dbReference type="GeneID" id="94018185"/>
<dbReference type="RefSeq" id="WP_004609537.1">
    <property type="nucleotide sequence ID" value="NZ_CP102275.1"/>
</dbReference>
<keyword evidence="1" id="KW-0812">Transmembrane</keyword>
<keyword evidence="1" id="KW-1133">Transmembrane helix</keyword>
<protein>
    <submittedName>
        <fullName evidence="2">Uncharacterized protein</fullName>
    </submittedName>
</protein>
<comment type="caution">
    <text evidence="2">The sequence shown here is derived from an EMBL/GenBank/DDBJ whole genome shotgun (WGS) entry which is preliminary data.</text>
</comment>
<feature type="transmembrane region" description="Helical" evidence="1">
    <location>
        <begin position="6"/>
        <end position="25"/>
    </location>
</feature>
<dbReference type="EMBL" id="ABIK02000004">
    <property type="protein sequence ID" value="EDS75843.1"/>
    <property type="molecule type" value="Genomic_DNA"/>
</dbReference>
<keyword evidence="1" id="KW-0472">Membrane</keyword>
<proteinExistence type="predicted"/>
<evidence type="ECO:0000256" key="1">
    <source>
        <dbReference type="SAM" id="Phobius"/>
    </source>
</evidence>
<name>B1BZJ6_9FIRM</name>
<dbReference type="Proteomes" id="UP000004910">
    <property type="component" value="Unassembled WGS sequence"/>
</dbReference>
<accession>B1BZJ6</accession>
<evidence type="ECO:0000313" key="3">
    <source>
        <dbReference type="Proteomes" id="UP000004910"/>
    </source>
</evidence>
<keyword evidence="3" id="KW-1185">Reference proteome</keyword>
<dbReference type="STRING" id="428126.CLOSPI_00373"/>
<dbReference type="HOGENOM" id="CLU_1701217_0_0_9"/>
<evidence type="ECO:0000313" key="2">
    <source>
        <dbReference type="EMBL" id="EDS75843.1"/>
    </source>
</evidence>
<sequence length="154" mass="18071">MLQELVILNILLSCFILGETAISILNMINEEVFHLGVEHFYFNNCYEDLCNPNNLIFASRIKDLTSSYKKGIIDIEQLDNYIKRGNLSSSEIIYLYARLLFPSEFMALAINEDCNDLQIKKKLLLMYQNIYYERQRLIIAIDLLNNYVKFPRIA</sequence>
<organism evidence="2 3">
    <name type="scientific">Thomasclavelia spiroformis DSM 1552</name>
    <dbReference type="NCBI Taxonomy" id="428126"/>
    <lineage>
        <taxon>Bacteria</taxon>
        <taxon>Bacillati</taxon>
        <taxon>Bacillota</taxon>
        <taxon>Erysipelotrichia</taxon>
        <taxon>Erysipelotrichales</taxon>
        <taxon>Coprobacillaceae</taxon>
        <taxon>Thomasclavelia</taxon>
    </lineage>
</organism>